<comment type="caution">
    <text evidence="1">The sequence shown here is derived from an EMBL/GenBank/DDBJ whole genome shotgun (WGS) entry which is preliminary data.</text>
</comment>
<evidence type="ECO:0000313" key="2">
    <source>
        <dbReference type="Proteomes" id="UP001524944"/>
    </source>
</evidence>
<protein>
    <submittedName>
        <fullName evidence="1">P-II family nitrogen regulator</fullName>
    </submittedName>
</protein>
<dbReference type="Pfam" id="PF00543">
    <property type="entry name" value="P-II"/>
    <property type="match status" value="1"/>
</dbReference>
<sequence>MIGNLDHKEIELIYVIVNFGIGSKVVKIAKKNGITGGTILLGKGTIKNRLLEFLDLNDTRKEIVMMIAEKSVGAQALEKLNQEFHFNKPNHGIAFTLTVDAILGSKKCNIPDNMNENKGGADTMYKAIFVVVDKGNAEDVIEAAQKAGSRGGTIMNARGSGIHETHTLFAMPIEPEKEIVLILAENKLTEEIVTSIKEIIHIDEPGKGIIFILDVNKTYGLY</sequence>
<keyword evidence="2" id="KW-1185">Reference proteome</keyword>
<name>A0ABT1Y2T1_9FIRM</name>
<organism evidence="1 2">
    <name type="scientific">Dehalobacterium formicoaceticum</name>
    <dbReference type="NCBI Taxonomy" id="51515"/>
    <lineage>
        <taxon>Bacteria</taxon>
        <taxon>Bacillati</taxon>
        <taxon>Bacillota</taxon>
        <taxon>Clostridia</taxon>
        <taxon>Eubacteriales</taxon>
        <taxon>Peptococcaceae</taxon>
        <taxon>Dehalobacterium</taxon>
    </lineage>
</organism>
<gene>
    <name evidence="1" type="ORF">NVS47_06555</name>
</gene>
<dbReference type="Proteomes" id="UP001524944">
    <property type="component" value="Unassembled WGS sequence"/>
</dbReference>
<reference evidence="1 2" key="1">
    <citation type="submission" date="2022-08" db="EMBL/GenBank/DDBJ databases">
        <title>Proteogenomics of the novel Dehalobacterium formicoaceticum strain EZ94 highlights a key role of methyltransferases during anaerobic dichloromethane degradation.</title>
        <authorList>
            <person name="Wasmund K."/>
        </authorList>
    </citation>
    <scope>NUCLEOTIDE SEQUENCE [LARGE SCALE GENOMIC DNA]</scope>
    <source>
        <strain evidence="1 2">EZ94</strain>
    </source>
</reference>
<dbReference type="InterPro" id="IPR015867">
    <property type="entry name" value="N-reg_PII/ATP_PRibTrfase_C"/>
</dbReference>
<dbReference type="SMART" id="SM00938">
    <property type="entry name" value="P-II"/>
    <property type="match status" value="1"/>
</dbReference>
<dbReference type="EMBL" id="JANPWE010000002">
    <property type="protein sequence ID" value="MCR6545177.1"/>
    <property type="molecule type" value="Genomic_DNA"/>
</dbReference>
<accession>A0ABT1Y2T1</accession>
<dbReference type="Gene3D" id="3.30.70.120">
    <property type="match status" value="2"/>
</dbReference>
<dbReference type="InterPro" id="IPR002187">
    <property type="entry name" value="N-reg_PII"/>
</dbReference>
<dbReference type="InterPro" id="IPR011322">
    <property type="entry name" value="N-reg_PII-like_a/b"/>
</dbReference>
<dbReference type="PROSITE" id="PS51343">
    <property type="entry name" value="PII_GLNB_DOM"/>
    <property type="match status" value="1"/>
</dbReference>
<proteinExistence type="predicted"/>
<dbReference type="SUPFAM" id="SSF54913">
    <property type="entry name" value="GlnB-like"/>
    <property type="match status" value="2"/>
</dbReference>
<evidence type="ECO:0000313" key="1">
    <source>
        <dbReference type="EMBL" id="MCR6545177.1"/>
    </source>
</evidence>